<feature type="compositionally biased region" description="Low complexity" evidence="1">
    <location>
        <begin position="258"/>
        <end position="282"/>
    </location>
</feature>
<evidence type="ECO:0000256" key="1">
    <source>
        <dbReference type="SAM" id="MobiDB-lite"/>
    </source>
</evidence>
<gene>
    <name evidence="2" type="ORF">Dda_8156</name>
</gene>
<dbReference type="EMBL" id="JAQGDS010000011">
    <property type="protein sequence ID" value="KAJ6257267.1"/>
    <property type="molecule type" value="Genomic_DNA"/>
</dbReference>
<feature type="compositionally biased region" description="Low complexity" evidence="1">
    <location>
        <begin position="289"/>
        <end position="327"/>
    </location>
</feature>
<reference evidence="2" key="1">
    <citation type="submission" date="2023-01" db="EMBL/GenBank/DDBJ databases">
        <title>The chitinases involved in constricting ring structure development in the nematode-trapping fungus Drechslerella dactyloides.</title>
        <authorList>
            <person name="Wang R."/>
            <person name="Zhang L."/>
            <person name="Tang P."/>
            <person name="Li S."/>
            <person name="Liang L."/>
        </authorList>
    </citation>
    <scope>NUCLEOTIDE SEQUENCE</scope>
    <source>
        <strain evidence="2">YMF1.00031</strain>
    </source>
</reference>
<protein>
    <submittedName>
        <fullName evidence="2">Uncharacterized protein</fullName>
    </submittedName>
</protein>
<comment type="caution">
    <text evidence="2">The sequence shown here is derived from an EMBL/GenBank/DDBJ whole genome shotgun (WGS) entry which is preliminary data.</text>
</comment>
<name>A0AAD6IRW1_DREDA</name>
<dbReference type="InterPro" id="IPR036866">
    <property type="entry name" value="RibonucZ/Hydroxyglut_hydro"/>
</dbReference>
<dbReference type="Gene3D" id="3.60.15.10">
    <property type="entry name" value="Ribonuclease Z/Hydroxyacylglutathione hydrolase-like"/>
    <property type="match status" value="1"/>
</dbReference>
<dbReference type="PANTHER" id="PTHR36142:SF5">
    <property type="entry name" value="METALLO-BETA-LACTAMASE DOMAIN-CONTAINING PROTEIN"/>
    <property type="match status" value="1"/>
</dbReference>
<accession>A0AAD6IRW1</accession>
<keyword evidence="3" id="KW-1185">Reference proteome</keyword>
<dbReference type="PANTHER" id="PTHR36142">
    <property type="entry name" value="METALLO-HYDROLASE/OXIDOREDUCTASE SUPERFAMILY PROTEIN"/>
    <property type="match status" value="1"/>
</dbReference>
<dbReference type="AlphaFoldDB" id="A0AAD6IRW1"/>
<proteinExistence type="predicted"/>
<organism evidence="2 3">
    <name type="scientific">Drechslerella dactyloides</name>
    <name type="common">Nematode-trapping fungus</name>
    <name type="synonym">Arthrobotrys dactyloides</name>
    <dbReference type="NCBI Taxonomy" id="74499"/>
    <lineage>
        <taxon>Eukaryota</taxon>
        <taxon>Fungi</taxon>
        <taxon>Dikarya</taxon>
        <taxon>Ascomycota</taxon>
        <taxon>Pezizomycotina</taxon>
        <taxon>Orbiliomycetes</taxon>
        <taxon>Orbiliales</taxon>
        <taxon>Orbiliaceae</taxon>
        <taxon>Drechslerella</taxon>
    </lineage>
</organism>
<evidence type="ECO:0000313" key="2">
    <source>
        <dbReference type="EMBL" id="KAJ6257267.1"/>
    </source>
</evidence>
<evidence type="ECO:0000313" key="3">
    <source>
        <dbReference type="Proteomes" id="UP001221413"/>
    </source>
</evidence>
<feature type="region of interest" description="Disordered" evidence="1">
    <location>
        <begin position="217"/>
        <end position="359"/>
    </location>
</feature>
<sequence>MPITLRHLTADSTWLITLTSPQSPPTHKPYIILVDPWIEGPSPVWHPKFALNHHTVPSSISNLSELSQQPDLLLISQTKTDHCNELTCRQLPKSGVQVYAVPGADSIVRGWKHFDAANVHRLRPFTSRKTGRVSRIPIYRDGRPSTPPNQAGEVAIGTSDAISIDDGADGAYTFEKDPNIAAIVELAFMPALKPWEIPSIHIALGISYTPTQDPITNVNNSSTAAAMLPPSPPPQLPSAPHLLHPHPGPHPGTQVALTAHTATSTSTLSSVPSHTSGSSSSSAPPPHTPSTVVSNSASPPTTAPSSKPSTASTKPSSSLPSTSSPNKFPRRPSELERRRNPQSANLKLPGRKSTTRTESILYTPHGVPASAITAYLASLPLPLTALLHCFVRVDNPRWLGGTVSSGAPNAFRIVEETKRVRGEQARRAEEPISPMSDCTVEHPLGVKYLVATHDEEVQMQGFCSHFVRKRRWQVGEIEKEVRRIAGDDGQDKVEEGADVDADEKVWVAPTGLKLLDLAVGEEAALV</sequence>
<dbReference type="Proteomes" id="UP001221413">
    <property type="component" value="Unassembled WGS sequence"/>
</dbReference>